<dbReference type="RefSeq" id="WP_425298743.1">
    <property type="nucleotide sequence ID" value="NZ_MLJJ01000007.1"/>
</dbReference>
<evidence type="ECO:0000313" key="2">
    <source>
        <dbReference type="EMBL" id="ORN01683.1"/>
    </source>
</evidence>
<organism evidence="2 3">
    <name type="scientific">Pantoea septica</name>
    <dbReference type="NCBI Taxonomy" id="472695"/>
    <lineage>
        <taxon>Bacteria</taxon>
        <taxon>Pseudomonadati</taxon>
        <taxon>Pseudomonadota</taxon>
        <taxon>Gammaproteobacteria</taxon>
        <taxon>Enterobacterales</taxon>
        <taxon>Erwiniaceae</taxon>
        <taxon>Pantoea</taxon>
    </lineage>
</organism>
<evidence type="ECO:0000256" key="1">
    <source>
        <dbReference type="SAM" id="MobiDB-lite"/>
    </source>
</evidence>
<reference evidence="2 3" key="1">
    <citation type="journal article" date="2017" name="Antonie Van Leeuwenhoek">
        <title>Phylogenomic resolution of the bacterial genus Pantoea and its relationship with Erwinia and Tatumella.</title>
        <authorList>
            <person name="Palmer M."/>
            <person name="Steenkamp E.T."/>
            <person name="Coetzee M.P."/>
            <person name="Chan W.Y."/>
            <person name="van Zyl E."/>
            <person name="De Maayer P."/>
            <person name="Coutinho T.A."/>
            <person name="Blom J."/>
            <person name="Smits T.H."/>
            <person name="Duffy B."/>
            <person name="Venter S.N."/>
        </authorList>
    </citation>
    <scope>NUCLEOTIDE SEQUENCE [LARGE SCALE GENOMIC DNA]</scope>
    <source>
        <strain evidence="2 3">LMG 5345</strain>
    </source>
</reference>
<evidence type="ECO:0000313" key="3">
    <source>
        <dbReference type="Proteomes" id="UP000193785"/>
    </source>
</evidence>
<protein>
    <submittedName>
        <fullName evidence="2">Uncharacterized protein</fullName>
    </submittedName>
</protein>
<keyword evidence="3" id="KW-1185">Reference proteome</keyword>
<name>A0ABX3UWG0_9GAMM</name>
<accession>A0ABX3UWG0</accession>
<proteinExistence type="predicted"/>
<sequence>MQPESKPLIYPFENPSMTVGLATLNATAPLFKLELRHLNAWLKKGTLACYMLMDDIRELWNREGFLVEVGRGRPALESFNLRQRGFPLVTPVDREREERDEDTGQDACSTPFIGTKPGQKTAGNCPGRCAICQFAHINTHVAPSVRELAQLEIACFLN</sequence>
<dbReference type="Proteomes" id="UP000193785">
    <property type="component" value="Unassembled WGS sequence"/>
</dbReference>
<feature type="region of interest" description="Disordered" evidence="1">
    <location>
        <begin position="93"/>
        <end position="113"/>
    </location>
</feature>
<gene>
    <name evidence="2" type="ORF">HA46_05685</name>
</gene>
<dbReference type="EMBL" id="MLJJ01000007">
    <property type="protein sequence ID" value="ORN01683.1"/>
    <property type="molecule type" value="Genomic_DNA"/>
</dbReference>
<comment type="caution">
    <text evidence="2">The sequence shown here is derived from an EMBL/GenBank/DDBJ whole genome shotgun (WGS) entry which is preliminary data.</text>
</comment>